<dbReference type="Proteomes" id="UP000219215">
    <property type="component" value="Chromosome DPRO"/>
</dbReference>
<reference evidence="2" key="1">
    <citation type="submission" date="2017-09" db="EMBL/GenBank/DDBJ databases">
        <authorList>
            <person name="Regsiter A."/>
            <person name="William W."/>
        </authorList>
    </citation>
    <scope>NUCLEOTIDE SEQUENCE [LARGE SCALE GENOMIC DNA]</scope>
    <source>
        <strain evidence="2">500-1</strain>
    </source>
</reference>
<dbReference type="OrthoDB" id="5455652at2"/>
<protein>
    <recommendedName>
        <fullName evidence="3">Tail tube protein</fullName>
    </recommendedName>
</protein>
<evidence type="ECO:0008006" key="3">
    <source>
        <dbReference type="Google" id="ProtNLM"/>
    </source>
</evidence>
<dbReference type="EMBL" id="LT907975">
    <property type="protein sequence ID" value="SOB60537.1"/>
    <property type="molecule type" value="Genomic_DNA"/>
</dbReference>
<proteinExistence type="predicted"/>
<organism evidence="1 2">
    <name type="scientific">Pseudodesulfovibrio profundus</name>
    <dbReference type="NCBI Taxonomy" id="57320"/>
    <lineage>
        <taxon>Bacteria</taxon>
        <taxon>Pseudomonadati</taxon>
        <taxon>Thermodesulfobacteriota</taxon>
        <taxon>Desulfovibrionia</taxon>
        <taxon>Desulfovibrionales</taxon>
        <taxon>Desulfovibrionaceae</taxon>
    </lineage>
</organism>
<accession>A0A2C8FDG2</accession>
<keyword evidence="2" id="KW-1185">Reference proteome</keyword>
<evidence type="ECO:0000313" key="2">
    <source>
        <dbReference type="Proteomes" id="UP000219215"/>
    </source>
</evidence>
<dbReference type="RefSeq" id="WP_097013242.1">
    <property type="nucleotide sequence ID" value="NZ_LT907975.1"/>
</dbReference>
<name>A0A2C8FDG2_9BACT</name>
<dbReference type="KEGG" id="pprf:DPRO_3621"/>
<gene>
    <name evidence="1" type="ORF">DPRO_3621</name>
</gene>
<dbReference type="AlphaFoldDB" id="A0A2C8FDG2"/>
<evidence type="ECO:0000313" key="1">
    <source>
        <dbReference type="EMBL" id="SOB60537.1"/>
    </source>
</evidence>
<dbReference type="Pfam" id="PF10772">
    <property type="entry name" value="Phage_HP1_Orf24"/>
    <property type="match status" value="1"/>
</dbReference>
<dbReference type="InterPro" id="IPR019708">
    <property type="entry name" value="Phage_HP1_Orf24"/>
</dbReference>
<sequence>MSRISGKSFDFYVGDLLVHADKVSLDIEDNRSVAKSHGVPDGTVSGDVGASGSMDLDATAFKLIVEAARNAGSFEDLADQPFDCVFHAETKREKKKVEAFGCVFKIESLLDADSNGGDKDITKLAFDVTSPDFIRINGVPYLSESSTRDLI</sequence>